<dbReference type="GO" id="GO:0046166">
    <property type="term" value="P:glyceraldehyde-3-phosphate biosynthetic process"/>
    <property type="evidence" value="ECO:0007669"/>
    <property type="project" value="TreeGrafter"/>
</dbReference>
<dbReference type="InterPro" id="IPR013785">
    <property type="entry name" value="Aldolase_TIM"/>
</dbReference>
<evidence type="ECO:0000256" key="1">
    <source>
        <dbReference type="ARBA" id="ARBA00022490"/>
    </source>
</evidence>
<reference evidence="3" key="1">
    <citation type="submission" date="2018-05" db="EMBL/GenBank/DDBJ databases">
        <authorList>
            <person name="Lanie J.A."/>
            <person name="Ng W.-L."/>
            <person name="Kazmierczak K.M."/>
            <person name="Andrzejewski T.M."/>
            <person name="Davidsen T.M."/>
            <person name="Wayne K.J."/>
            <person name="Tettelin H."/>
            <person name="Glass J.I."/>
            <person name="Rusch D."/>
            <person name="Podicherti R."/>
            <person name="Tsui H.-C.T."/>
            <person name="Winkler M.E."/>
        </authorList>
    </citation>
    <scope>NUCLEOTIDE SEQUENCE</scope>
</reference>
<dbReference type="PANTHER" id="PTHR21139">
    <property type="entry name" value="TRIOSEPHOSPHATE ISOMERASE"/>
    <property type="match status" value="1"/>
</dbReference>
<organism evidence="3">
    <name type="scientific">marine metagenome</name>
    <dbReference type="NCBI Taxonomy" id="408172"/>
    <lineage>
        <taxon>unclassified sequences</taxon>
        <taxon>metagenomes</taxon>
        <taxon>ecological metagenomes</taxon>
    </lineage>
</organism>
<dbReference type="InterPro" id="IPR035990">
    <property type="entry name" value="TIM_sf"/>
</dbReference>
<dbReference type="CDD" id="cd00311">
    <property type="entry name" value="TIM"/>
    <property type="match status" value="1"/>
</dbReference>
<dbReference type="InterPro" id="IPR022896">
    <property type="entry name" value="TrioseP_Isoase_bac/euk"/>
</dbReference>
<sequence>MLEIQKFTKIIVANWKMNGSINFINNFLNDLDDLTFKNINDQSMCIIICPPFTYSYLIANKLKNCYLGGQNCSLFLEGAYTGDVSASMLYDIGCQFCIVGHSERRTIFNETNNEVSIKATNSLKNNIHPIICVGETLQQKKDNQTKEILSKQISESMNDDSNNDNTIIAYEPVWAIGSGITPSLDEIDEIHNFIKNEIQGYENYKILYGGSVKSANSKEILNLDSVDGLLIGGASLNVDEFNKILSF</sequence>
<evidence type="ECO:0000256" key="2">
    <source>
        <dbReference type="ARBA" id="ARBA00023235"/>
    </source>
</evidence>
<dbReference type="SUPFAM" id="SSF51351">
    <property type="entry name" value="Triosephosphate isomerase (TIM)"/>
    <property type="match status" value="1"/>
</dbReference>
<dbReference type="GO" id="GO:0006094">
    <property type="term" value="P:gluconeogenesis"/>
    <property type="evidence" value="ECO:0007669"/>
    <property type="project" value="TreeGrafter"/>
</dbReference>
<dbReference type="Pfam" id="PF00121">
    <property type="entry name" value="TIM"/>
    <property type="match status" value="1"/>
</dbReference>
<dbReference type="NCBIfam" id="TIGR00419">
    <property type="entry name" value="tim"/>
    <property type="match status" value="1"/>
</dbReference>
<dbReference type="Gene3D" id="3.20.20.70">
    <property type="entry name" value="Aldolase class I"/>
    <property type="match status" value="1"/>
</dbReference>
<proteinExistence type="inferred from homology"/>
<name>A0A382BP13_9ZZZZ</name>
<dbReference type="GO" id="GO:0004807">
    <property type="term" value="F:triose-phosphate isomerase activity"/>
    <property type="evidence" value="ECO:0007669"/>
    <property type="project" value="InterPro"/>
</dbReference>
<dbReference type="HAMAP" id="MF_00147_B">
    <property type="entry name" value="TIM_B"/>
    <property type="match status" value="1"/>
</dbReference>
<accession>A0A382BP13</accession>
<protein>
    <recommendedName>
        <fullName evidence="4">Triosephosphate isomerase</fullName>
    </recommendedName>
</protein>
<dbReference type="PANTHER" id="PTHR21139:SF42">
    <property type="entry name" value="TRIOSEPHOSPHATE ISOMERASE"/>
    <property type="match status" value="1"/>
</dbReference>
<dbReference type="PROSITE" id="PS51440">
    <property type="entry name" value="TIM_2"/>
    <property type="match status" value="1"/>
</dbReference>
<dbReference type="GO" id="GO:0006096">
    <property type="term" value="P:glycolytic process"/>
    <property type="evidence" value="ECO:0007669"/>
    <property type="project" value="InterPro"/>
</dbReference>
<evidence type="ECO:0008006" key="4">
    <source>
        <dbReference type="Google" id="ProtNLM"/>
    </source>
</evidence>
<keyword evidence="2" id="KW-0413">Isomerase</keyword>
<dbReference type="GO" id="GO:0005829">
    <property type="term" value="C:cytosol"/>
    <property type="evidence" value="ECO:0007669"/>
    <property type="project" value="TreeGrafter"/>
</dbReference>
<keyword evidence="1" id="KW-0963">Cytoplasm</keyword>
<dbReference type="AlphaFoldDB" id="A0A382BP13"/>
<gene>
    <name evidence="3" type="ORF">METZ01_LOCUS168430</name>
</gene>
<dbReference type="InterPro" id="IPR020861">
    <property type="entry name" value="Triosephosphate_isomerase_AS"/>
</dbReference>
<dbReference type="InterPro" id="IPR000652">
    <property type="entry name" value="Triosephosphate_isomerase"/>
</dbReference>
<dbReference type="PROSITE" id="PS00171">
    <property type="entry name" value="TIM_1"/>
    <property type="match status" value="1"/>
</dbReference>
<dbReference type="EMBL" id="UINC01030723">
    <property type="protein sequence ID" value="SVB15576.1"/>
    <property type="molecule type" value="Genomic_DNA"/>
</dbReference>
<dbReference type="GO" id="GO:0019563">
    <property type="term" value="P:glycerol catabolic process"/>
    <property type="evidence" value="ECO:0007669"/>
    <property type="project" value="TreeGrafter"/>
</dbReference>
<evidence type="ECO:0000313" key="3">
    <source>
        <dbReference type="EMBL" id="SVB15576.1"/>
    </source>
</evidence>